<dbReference type="EMBL" id="HBIS01003732">
    <property type="protein sequence ID" value="CAE0609557.1"/>
    <property type="molecule type" value="Transcribed_RNA"/>
</dbReference>
<sequence>MAFLAASTSAWRRKAGESGRKWSLRADLRRVGRRAVVKCLAASGEGSCQATQLGKYNDVVKDTRESGIEFGDLPGFTRTVYERDHALVTPESRVWTGLQGWKNTIGAHFVSPAMMSTHFTMYLAKMGEESSAGMPPNGAERFVFVVQGVAEIQVQGKTIRLEEDHYAYFPPDLPHEITSTTGAVLHINERIYSVPHSSDVDKRPEFLHGITEEQPVLPVPGEIFVLRKLLPQTPEYDFNIHVMDFEPGEFLNVKEYHYNQHSLLLLQGQGIYRLGENWYPVQAGDVIWMGAYVPQWYCALGKQRSRYILYKDTNRDPLFEYGKSFQ</sequence>
<dbReference type="Pfam" id="PF07883">
    <property type="entry name" value="Cupin_2"/>
    <property type="match status" value="1"/>
</dbReference>
<gene>
    <name evidence="2" type="ORF">PSAL00342_LOCUS3376</name>
</gene>
<evidence type="ECO:0000313" key="2">
    <source>
        <dbReference type="EMBL" id="CAE0609557.1"/>
    </source>
</evidence>
<evidence type="ECO:0000259" key="1">
    <source>
        <dbReference type="Pfam" id="PF07883"/>
    </source>
</evidence>
<dbReference type="NCBIfam" id="TIGR03214">
    <property type="entry name" value="ura-cupin"/>
    <property type="match status" value="1"/>
</dbReference>
<dbReference type="InterPro" id="IPR014710">
    <property type="entry name" value="RmlC-like_jellyroll"/>
</dbReference>
<dbReference type="InterPro" id="IPR013096">
    <property type="entry name" value="Cupin_2"/>
</dbReference>
<dbReference type="InterPro" id="IPR017627">
    <property type="entry name" value="UGHY"/>
</dbReference>
<dbReference type="InterPro" id="IPR044697">
    <property type="entry name" value="UGlyAH_cupin_C"/>
</dbReference>
<dbReference type="CDD" id="cd02212">
    <property type="entry name" value="cupin_UGlyAH_C"/>
    <property type="match status" value="1"/>
</dbReference>
<dbReference type="SUPFAM" id="SSF51182">
    <property type="entry name" value="RmlC-like cupins"/>
    <property type="match status" value="1"/>
</dbReference>
<accession>A0A7S3XDT0</accession>
<dbReference type="PANTHER" id="PTHR34571:SF1">
    <property type="entry name" value="(S)-UREIDOGLYCINE AMINOHYDROLASE"/>
    <property type="match status" value="1"/>
</dbReference>
<feature type="domain" description="Cupin type-2" evidence="1">
    <location>
        <begin position="138"/>
        <end position="182"/>
    </location>
</feature>
<dbReference type="PANTHER" id="PTHR34571">
    <property type="entry name" value="(S)-UREIDOGLYCINE AMINOHYDROLASE"/>
    <property type="match status" value="1"/>
</dbReference>
<dbReference type="InterPro" id="IPR011051">
    <property type="entry name" value="RmlC_Cupin_sf"/>
</dbReference>
<name>A0A7S3XDT0_9CHLO</name>
<dbReference type="AlphaFoldDB" id="A0A7S3XDT0"/>
<protein>
    <recommendedName>
        <fullName evidence="1">Cupin type-2 domain-containing protein</fullName>
    </recommendedName>
</protein>
<reference evidence="2" key="1">
    <citation type="submission" date="2021-01" db="EMBL/GenBank/DDBJ databases">
        <authorList>
            <person name="Corre E."/>
            <person name="Pelletier E."/>
            <person name="Niang G."/>
            <person name="Scheremetjew M."/>
            <person name="Finn R."/>
            <person name="Kale V."/>
            <person name="Holt S."/>
            <person name="Cochrane G."/>
            <person name="Meng A."/>
            <person name="Brown T."/>
            <person name="Cohen L."/>
        </authorList>
    </citation>
    <scope>NUCLEOTIDE SEQUENCE</scope>
    <source>
        <strain evidence="2">CCMP1897</strain>
    </source>
</reference>
<organism evidence="2">
    <name type="scientific">Picocystis salinarum</name>
    <dbReference type="NCBI Taxonomy" id="88271"/>
    <lineage>
        <taxon>Eukaryota</taxon>
        <taxon>Viridiplantae</taxon>
        <taxon>Chlorophyta</taxon>
        <taxon>Picocystophyceae</taxon>
        <taxon>Picocystales</taxon>
        <taxon>Picocystaceae</taxon>
        <taxon>Picocystis</taxon>
    </lineage>
</organism>
<dbReference type="GO" id="GO:0071522">
    <property type="term" value="F:ureidoglycine aminohydrolase activity"/>
    <property type="evidence" value="ECO:0007669"/>
    <property type="project" value="InterPro"/>
</dbReference>
<proteinExistence type="predicted"/>
<dbReference type="Gene3D" id="2.60.120.10">
    <property type="entry name" value="Jelly Rolls"/>
    <property type="match status" value="1"/>
</dbReference>